<dbReference type="Proteomes" id="UP000612362">
    <property type="component" value="Unassembled WGS sequence"/>
</dbReference>
<name>A0A8J3HZL3_9CHLR</name>
<reference evidence="1" key="1">
    <citation type="submission" date="2020-10" db="EMBL/GenBank/DDBJ databases">
        <title>Taxonomic study of unclassified bacteria belonging to the class Ktedonobacteria.</title>
        <authorList>
            <person name="Yabe S."/>
            <person name="Wang C.M."/>
            <person name="Zheng Y."/>
            <person name="Sakai Y."/>
            <person name="Cavaletti L."/>
            <person name="Monciardini P."/>
            <person name="Donadio S."/>
        </authorList>
    </citation>
    <scope>NUCLEOTIDE SEQUENCE</scope>
    <source>
        <strain evidence="1">SOSP1-1</strain>
    </source>
</reference>
<proteinExistence type="predicted"/>
<dbReference type="RefSeq" id="WP_220192887.1">
    <property type="nucleotide sequence ID" value="NZ_BNJF01000001.1"/>
</dbReference>
<evidence type="ECO:0000313" key="2">
    <source>
        <dbReference type="Proteomes" id="UP000612362"/>
    </source>
</evidence>
<keyword evidence="2" id="KW-1185">Reference proteome</keyword>
<organism evidence="1 2">
    <name type="scientific">Ktedonospora formicarum</name>
    <dbReference type="NCBI Taxonomy" id="2778364"/>
    <lineage>
        <taxon>Bacteria</taxon>
        <taxon>Bacillati</taxon>
        <taxon>Chloroflexota</taxon>
        <taxon>Ktedonobacteria</taxon>
        <taxon>Ktedonobacterales</taxon>
        <taxon>Ktedonobacteraceae</taxon>
        <taxon>Ktedonospora</taxon>
    </lineage>
</organism>
<comment type="caution">
    <text evidence="1">The sequence shown here is derived from an EMBL/GenBank/DDBJ whole genome shotgun (WGS) entry which is preliminary data.</text>
</comment>
<evidence type="ECO:0000313" key="1">
    <source>
        <dbReference type="EMBL" id="GHO43413.1"/>
    </source>
</evidence>
<protein>
    <submittedName>
        <fullName evidence="1">Uncharacterized protein</fullName>
    </submittedName>
</protein>
<gene>
    <name evidence="1" type="ORF">KSX_15760</name>
</gene>
<dbReference type="EMBL" id="BNJF01000001">
    <property type="protein sequence ID" value="GHO43413.1"/>
    <property type="molecule type" value="Genomic_DNA"/>
</dbReference>
<sequence>MTAEEREQALWIASQRYINGDINIDELEAVERVQSAKLEAAMLSLSRQSVRGALKRRLLGFWSGLRAAS</sequence>
<accession>A0A8J3HZL3</accession>
<dbReference type="AlphaFoldDB" id="A0A8J3HZL3"/>